<dbReference type="RefSeq" id="WP_273844149.1">
    <property type="nucleotide sequence ID" value="NZ_JAQQWT010000008.1"/>
</dbReference>
<name>A0ABV6NIR5_9BACI</name>
<keyword evidence="8" id="KW-1185">Reference proteome</keyword>
<feature type="transmembrane region" description="Helical" evidence="6">
    <location>
        <begin position="102"/>
        <end position="131"/>
    </location>
</feature>
<evidence type="ECO:0000256" key="3">
    <source>
        <dbReference type="ARBA" id="ARBA00022692"/>
    </source>
</evidence>
<evidence type="ECO:0000256" key="5">
    <source>
        <dbReference type="ARBA" id="ARBA00023136"/>
    </source>
</evidence>
<feature type="transmembrane region" description="Helical" evidence="6">
    <location>
        <begin position="34"/>
        <end position="60"/>
    </location>
</feature>
<dbReference type="Pfam" id="PF02588">
    <property type="entry name" value="YitT_membrane"/>
    <property type="match status" value="1"/>
</dbReference>
<evidence type="ECO:0000256" key="1">
    <source>
        <dbReference type="ARBA" id="ARBA00004651"/>
    </source>
</evidence>
<proteinExistence type="predicted"/>
<reference evidence="7 8" key="1">
    <citation type="submission" date="2024-09" db="EMBL/GenBank/DDBJ databases">
        <authorList>
            <person name="Sun Q."/>
            <person name="Mori K."/>
        </authorList>
    </citation>
    <scope>NUCLEOTIDE SEQUENCE [LARGE SCALE GENOMIC DNA]</scope>
    <source>
        <strain evidence="7 8">NCAIM B.02301</strain>
    </source>
</reference>
<evidence type="ECO:0000256" key="6">
    <source>
        <dbReference type="SAM" id="Phobius"/>
    </source>
</evidence>
<evidence type="ECO:0000256" key="2">
    <source>
        <dbReference type="ARBA" id="ARBA00022475"/>
    </source>
</evidence>
<organism evidence="7 8">
    <name type="scientific">Halalkalibacter alkalisediminis</name>
    <dbReference type="NCBI Taxonomy" id="935616"/>
    <lineage>
        <taxon>Bacteria</taxon>
        <taxon>Bacillati</taxon>
        <taxon>Bacillota</taxon>
        <taxon>Bacilli</taxon>
        <taxon>Bacillales</taxon>
        <taxon>Bacillaceae</taxon>
        <taxon>Halalkalibacter</taxon>
    </lineage>
</organism>
<dbReference type="PANTHER" id="PTHR33545">
    <property type="entry name" value="UPF0750 MEMBRANE PROTEIN YITT-RELATED"/>
    <property type="match status" value="1"/>
</dbReference>
<keyword evidence="3 6" id="KW-0812">Transmembrane</keyword>
<comment type="subcellular location">
    <subcellularLocation>
        <location evidence="1">Cell membrane</location>
        <topology evidence="1">Multi-pass membrane protein</topology>
    </subcellularLocation>
</comment>
<evidence type="ECO:0000256" key="4">
    <source>
        <dbReference type="ARBA" id="ARBA00022989"/>
    </source>
</evidence>
<evidence type="ECO:0000313" key="8">
    <source>
        <dbReference type="Proteomes" id="UP001589833"/>
    </source>
</evidence>
<dbReference type="PANTHER" id="PTHR33545:SF5">
    <property type="entry name" value="UPF0750 MEMBRANE PROTEIN YITT"/>
    <property type="match status" value="1"/>
</dbReference>
<dbReference type="EMBL" id="JBHLTR010000031">
    <property type="protein sequence ID" value="MFC0560621.1"/>
    <property type="molecule type" value="Genomic_DNA"/>
</dbReference>
<dbReference type="InterPro" id="IPR003740">
    <property type="entry name" value="YitT"/>
</dbReference>
<feature type="transmembrane region" description="Helical" evidence="6">
    <location>
        <begin position="165"/>
        <end position="181"/>
    </location>
</feature>
<feature type="transmembrane region" description="Helical" evidence="6">
    <location>
        <begin position="67"/>
        <end position="90"/>
    </location>
</feature>
<evidence type="ECO:0000313" key="7">
    <source>
        <dbReference type="EMBL" id="MFC0560621.1"/>
    </source>
</evidence>
<protein>
    <submittedName>
        <fullName evidence="7">YitT family protein</fullName>
    </submittedName>
</protein>
<feature type="transmembrane region" description="Helical" evidence="6">
    <location>
        <begin position="143"/>
        <end position="159"/>
    </location>
</feature>
<dbReference type="Proteomes" id="UP001589833">
    <property type="component" value="Unassembled WGS sequence"/>
</dbReference>
<sequence>MNKFMNLVFGCFLTSIGVILLGHAEIVTGGTAGLALSFSLVLNLPFYLLFFLINIPFYIFSVLRMGWSFTISTILSVSMLSFMTFLGSWLPELTLNPIAAGLIGSMVIGFGLSTLFLNGSSLGGANILALYFQKKFNWDPGKVNFIFDFLVVLSGFYYLGLLNGLYSIVSIAIYSSIISYFKNQIKERNVQKESKGLTLSAN</sequence>
<dbReference type="InterPro" id="IPR051461">
    <property type="entry name" value="UPF0750_membrane"/>
</dbReference>
<keyword evidence="5 6" id="KW-0472">Membrane</keyword>
<keyword evidence="2" id="KW-1003">Cell membrane</keyword>
<gene>
    <name evidence="7" type="ORF">ACFFH4_16650</name>
</gene>
<keyword evidence="4 6" id="KW-1133">Transmembrane helix</keyword>
<accession>A0ABV6NIR5</accession>
<comment type="caution">
    <text evidence="7">The sequence shown here is derived from an EMBL/GenBank/DDBJ whole genome shotgun (WGS) entry which is preliminary data.</text>
</comment>